<gene>
    <name evidence="2" type="ORF">GCM10023191_031950</name>
</gene>
<evidence type="ECO:0000313" key="2">
    <source>
        <dbReference type="EMBL" id="GAA4493832.1"/>
    </source>
</evidence>
<reference evidence="3" key="1">
    <citation type="journal article" date="2019" name="Int. J. Syst. Evol. Microbiol.">
        <title>The Global Catalogue of Microorganisms (GCM) 10K type strain sequencing project: providing services to taxonomists for standard genome sequencing and annotation.</title>
        <authorList>
            <consortium name="The Broad Institute Genomics Platform"/>
            <consortium name="The Broad Institute Genome Sequencing Center for Infectious Disease"/>
            <person name="Wu L."/>
            <person name="Ma J."/>
        </authorList>
    </citation>
    <scope>NUCLEOTIDE SEQUENCE [LARGE SCALE GENOMIC DNA]</scope>
    <source>
        <strain evidence="3">JCM 17933</strain>
    </source>
</reference>
<dbReference type="EMBL" id="BAABHF010000019">
    <property type="protein sequence ID" value="GAA4493832.1"/>
    <property type="molecule type" value="Genomic_DNA"/>
</dbReference>
<dbReference type="Proteomes" id="UP001500503">
    <property type="component" value="Unassembled WGS sequence"/>
</dbReference>
<dbReference type="InterPro" id="IPR004360">
    <property type="entry name" value="Glyas_Fos-R_dOase_dom"/>
</dbReference>
<evidence type="ECO:0000313" key="3">
    <source>
        <dbReference type="Proteomes" id="UP001500503"/>
    </source>
</evidence>
<dbReference type="SUPFAM" id="SSF54593">
    <property type="entry name" value="Glyoxalase/Bleomycin resistance protein/Dihydroxybiphenyl dioxygenase"/>
    <property type="match status" value="1"/>
</dbReference>
<name>A0ABP8PZE9_9ACTN</name>
<proteinExistence type="predicted"/>
<sequence>MPYPEKNLVLAAVGAFLIIEGDEESLRPFRATTGTLLVDDVEPYLERLLSAGAEVVGSLKQVPVGAGFTARHPDGAVVEYVHHRPAG</sequence>
<dbReference type="Pfam" id="PF00903">
    <property type="entry name" value="Glyoxalase"/>
    <property type="match status" value="1"/>
</dbReference>
<organism evidence="2 3">
    <name type="scientific">Actinoallomurus oryzae</name>
    <dbReference type="NCBI Taxonomy" id="502180"/>
    <lineage>
        <taxon>Bacteria</taxon>
        <taxon>Bacillati</taxon>
        <taxon>Actinomycetota</taxon>
        <taxon>Actinomycetes</taxon>
        <taxon>Streptosporangiales</taxon>
        <taxon>Thermomonosporaceae</taxon>
        <taxon>Actinoallomurus</taxon>
    </lineage>
</organism>
<evidence type="ECO:0000259" key="1">
    <source>
        <dbReference type="Pfam" id="PF00903"/>
    </source>
</evidence>
<protein>
    <recommendedName>
        <fullName evidence="1">Glyoxalase/fosfomycin resistance/dioxygenase domain-containing protein</fullName>
    </recommendedName>
</protein>
<dbReference type="Gene3D" id="3.10.180.10">
    <property type="entry name" value="2,3-Dihydroxybiphenyl 1,2-Dioxygenase, domain 1"/>
    <property type="match status" value="1"/>
</dbReference>
<comment type="caution">
    <text evidence="2">The sequence shown here is derived from an EMBL/GenBank/DDBJ whole genome shotgun (WGS) entry which is preliminary data.</text>
</comment>
<dbReference type="InterPro" id="IPR029068">
    <property type="entry name" value="Glyas_Bleomycin-R_OHBP_Dase"/>
</dbReference>
<dbReference type="RefSeq" id="WP_345463961.1">
    <property type="nucleotide sequence ID" value="NZ_BAABHF010000019.1"/>
</dbReference>
<feature type="domain" description="Glyoxalase/fosfomycin resistance/dioxygenase" evidence="1">
    <location>
        <begin position="36"/>
        <end position="80"/>
    </location>
</feature>
<keyword evidence="3" id="KW-1185">Reference proteome</keyword>
<accession>A0ABP8PZE9</accession>